<dbReference type="NCBIfam" id="NF006989">
    <property type="entry name" value="PRK09454.1"/>
    <property type="match status" value="1"/>
</dbReference>
<keyword evidence="3" id="KW-1185">Reference proteome</keyword>
<organism evidence="2 3">
    <name type="scientific">Roseateles violae</name>
    <dbReference type="NCBI Taxonomy" id="3058042"/>
    <lineage>
        <taxon>Bacteria</taxon>
        <taxon>Pseudomonadati</taxon>
        <taxon>Pseudomonadota</taxon>
        <taxon>Betaproteobacteria</taxon>
        <taxon>Burkholderiales</taxon>
        <taxon>Sphaerotilaceae</taxon>
        <taxon>Roseateles</taxon>
    </lineage>
</organism>
<dbReference type="SUPFAM" id="SSF51695">
    <property type="entry name" value="PLC-like phosphodiesterases"/>
    <property type="match status" value="1"/>
</dbReference>
<dbReference type="PROSITE" id="PS51704">
    <property type="entry name" value="GP_PDE"/>
    <property type="match status" value="1"/>
</dbReference>
<evidence type="ECO:0000259" key="1">
    <source>
        <dbReference type="PROSITE" id="PS51704"/>
    </source>
</evidence>
<dbReference type="Gene3D" id="3.20.20.190">
    <property type="entry name" value="Phosphatidylinositol (PI) phosphodiesterase"/>
    <property type="match status" value="1"/>
</dbReference>
<dbReference type="Pfam" id="PF03009">
    <property type="entry name" value="GDPD"/>
    <property type="match status" value="1"/>
</dbReference>
<keyword evidence="2" id="KW-0378">Hydrolase</keyword>
<dbReference type="InterPro" id="IPR030395">
    <property type="entry name" value="GP_PDE_dom"/>
</dbReference>
<name>A0ABT8DWU3_9BURK</name>
<proteinExistence type="predicted"/>
<dbReference type="InterPro" id="IPR017946">
    <property type="entry name" value="PLC-like_Pdiesterase_TIM-brl"/>
</dbReference>
<feature type="domain" description="GP-PDE" evidence="1">
    <location>
        <begin position="10"/>
        <end position="248"/>
    </location>
</feature>
<dbReference type="PANTHER" id="PTHR46211:SF1">
    <property type="entry name" value="GLYCEROPHOSPHODIESTER PHOSPHODIESTERASE, CYTOPLASMIC"/>
    <property type="match status" value="1"/>
</dbReference>
<dbReference type="PANTHER" id="PTHR46211">
    <property type="entry name" value="GLYCEROPHOSPHORYL DIESTER PHOSPHODIESTERASE"/>
    <property type="match status" value="1"/>
</dbReference>
<gene>
    <name evidence="2" type="primary">ugpQ</name>
    <name evidence="2" type="ORF">QWJ38_11370</name>
</gene>
<dbReference type="EMBL" id="JAUHHC010000003">
    <property type="protein sequence ID" value="MDN3920879.1"/>
    <property type="molecule type" value="Genomic_DNA"/>
</dbReference>
<comment type="caution">
    <text evidence="2">The sequence shown here is derived from an EMBL/GenBank/DDBJ whole genome shotgun (WGS) entry which is preliminary data.</text>
</comment>
<accession>A0ABT8DWU3</accession>
<evidence type="ECO:0000313" key="3">
    <source>
        <dbReference type="Proteomes" id="UP001228044"/>
    </source>
</evidence>
<protein>
    <submittedName>
        <fullName evidence="2">Glycerophosphodiester phosphodiesterase</fullName>
        <ecNumber evidence="2">3.1.4.46</ecNumber>
    </submittedName>
</protein>
<dbReference type="RefSeq" id="WP_290359199.1">
    <property type="nucleotide sequence ID" value="NZ_JAUHHC010000003.1"/>
</dbReference>
<dbReference type="EC" id="3.1.4.46" evidence="2"/>
<dbReference type="Proteomes" id="UP001228044">
    <property type="component" value="Unassembled WGS sequence"/>
</dbReference>
<dbReference type="GO" id="GO:0008889">
    <property type="term" value="F:glycerophosphodiester phosphodiesterase activity"/>
    <property type="evidence" value="ECO:0007669"/>
    <property type="project" value="UniProtKB-EC"/>
</dbReference>
<reference evidence="2 3" key="1">
    <citation type="submission" date="2023-06" db="EMBL/GenBank/DDBJ databases">
        <title>Pelomonas sp. PFR6 16S ribosomal RNA gene Genome sequencing and assembly.</title>
        <authorList>
            <person name="Woo H."/>
        </authorList>
    </citation>
    <scope>NUCLEOTIDE SEQUENCE [LARGE SCALE GENOMIC DNA]</scope>
    <source>
        <strain evidence="2 3">PFR6</strain>
    </source>
</reference>
<evidence type="ECO:0000313" key="2">
    <source>
        <dbReference type="EMBL" id="MDN3920879.1"/>
    </source>
</evidence>
<sequence>MDATGAWPLPFWIAHRGAGKLAPENTLAAFRLGARHGYRAFECDVKLSRDGVPFLLHDATLDRTTPERGLAAERDWSELSRLDAGGWHGRSYAGEPLPSLDSIAGFSLANGHALNIELKPTPGEELRTGQMVGREVLRLWADAASRPLLSSFRPEALLGAAETAPELPRALLLDALKPGWLEQARGLGCVAVVTHYPLMDAATVATIHAAGLRALVYTVNDPASARWLIASGVDGIITDAVDRFSPAEPR</sequence>